<protein>
    <recommendedName>
        <fullName evidence="4">Neuroparsin-A</fullName>
    </recommendedName>
</protein>
<dbReference type="InterPro" id="IPR009030">
    <property type="entry name" value="Growth_fac_rcpt_cys_sf"/>
</dbReference>
<keyword evidence="1" id="KW-0812">Transmembrane</keyword>
<dbReference type="Pfam" id="PF07327">
    <property type="entry name" value="Neuroparsin"/>
    <property type="match status" value="1"/>
</dbReference>
<comment type="caution">
    <text evidence="2">The sequence shown here is derived from an EMBL/GenBank/DDBJ whole genome shotgun (WGS) entry which is preliminary data.</text>
</comment>
<sequence>DQYFKPFFSFSISCSKAMRSTLVTLILTVTITLTLFCDMSLGGLWVCKPCENQAECDADPVDYCIWGEVRDACNRRVCAKGPGERCGGSLNILGQCGEGMMCKSDERCHGCSIQTMQCHND</sequence>
<dbReference type="Proteomes" id="UP001162156">
    <property type="component" value="Unassembled WGS sequence"/>
</dbReference>
<evidence type="ECO:0008006" key="4">
    <source>
        <dbReference type="Google" id="ProtNLM"/>
    </source>
</evidence>
<feature type="transmembrane region" description="Helical" evidence="1">
    <location>
        <begin position="21"/>
        <end position="46"/>
    </location>
</feature>
<dbReference type="AlphaFoldDB" id="A0AAV8XH27"/>
<dbReference type="Gene3D" id="4.10.40.20">
    <property type="match status" value="1"/>
</dbReference>
<evidence type="ECO:0000313" key="3">
    <source>
        <dbReference type="Proteomes" id="UP001162156"/>
    </source>
</evidence>
<dbReference type="SUPFAM" id="SSF57184">
    <property type="entry name" value="Growth factor receptor domain"/>
    <property type="match status" value="1"/>
</dbReference>
<keyword evidence="3" id="KW-1185">Reference proteome</keyword>
<proteinExistence type="predicted"/>
<accession>A0AAV8XH27</accession>
<reference evidence="2" key="1">
    <citation type="journal article" date="2023" name="Insect Mol. Biol.">
        <title>Genome sequencing provides insights into the evolution of gene families encoding plant cell wall-degrading enzymes in longhorned beetles.</title>
        <authorList>
            <person name="Shin N.R."/>
            <person name="Okamura Y."/>
            <person name="Kirsch R."/>
            <person name="Pauchet Y."/>
        </authorList>
    </citation>
    <scope>NUCLEOTIDE SEQUENCE</scope>
    <source>
        <strain evidence="2">RBIC_L_NR</strain>
    </source>
</reference>
<dbReference type="InterPro" id="IPR010850">
    <property type="entry name" value="Neuroparsin"/>
</dbReference>
<keyword evidence="1" id="KW-0472">Membrane</keyword>
<dbReference type="EMBL" id="JANEYF010003201">
    <property type="protein sequence ID" value="KAJ8938321.1"/>
    <property type="molecule type" value="Genomic_DNA"/>
</dbReference>
<evidence type="ECO:0000313" key="2">
    <source>
        <dbReference type="EMBL" id="KAJ8938321.1"/>
    </source>
</evidence>
<gene>
    <name evidence="2" type="ORF">NQ314_011526</name>
</gene>
<evidence type="ECO:0000256" key="1">
    <source>
        <dbReference type="SAM" id="Phobius"/>
    </source>
</evidence>
<keyword evidence="1" id="KW-1133">Transmembrane helix</keyword>
<organism evidence="2 3">
    <name type="scientific">Rhamnusium bicolor</name>
    <dbReference type="NCBI Taxonomy" id="1586634"/>
    <lineage>
        <taxon>Eukaryota</taxon>
        <taxon>Metazoa</taxon>
        <taxon>Ecdysozoa</taxon>
        <taxon>Arthropoda</taxon>
        <taxon>Hexapoda</taxon>
        <taxon>Insecta</taxon>
        <taxon>Pterygota</taxon>
        <taxon>Neoptera</taxon>
        <taxon>Endopterygota</taxon>
        <taxon>Coleoptera</taxon>
        <taxon>Polyphaga</taxon>
        <taxon>Cucujiformia</taxon>
        <taxon>Chrysomeloidea</taxon>
        <taxon>Cerambycidae</taxon>
        <taxon>Lepturinae</taxon>
        <taxon>Rhagiini</taxon>
        <taxon>Rhamnusium</taxon>
    </lineage>
</organism>
<name>A0AAV8XH27_9CUCU</name>
<feature type="non-terminal residue" evidence="2">
    <location>
        <position position="1"/>
    </location>
</feature>